<sequence>MTRSPAFVGAILLLLLLISTPIAAQINGTTTTNDATTPTQECGFKGNSDMYGLGIRLGIYTQEGFATTISGAYRQESSKGIAFANSFYQFAMFIALTYTTVTNDNFEVVEAAIIVIFTFCSVQISSPEELKFTRPKFYDHIDLRWFMSHSLKPLGKLFIDLGLNLYSVWFWWRGLAPS</sequence>
<organism evidence="2 3">
    <name type="scientific">Pyronema omphalodes (strain CBS 100304)</name>
    <name type="common">Pyronema confluens</name>
    <dbReference type="NCBI Taxonomy" id="1076935"/>
    <lineage>
        <taxon>Eukaryota</taxon>
        <taxon>Fungi</taxon>
        <taxon>Dikarya</taxon>
        <taxon>Ascomycota</taxon>
        <taxon>Pezizomycotina</taxon>
        <taxon>Pezizomycetes</taxon>
        <taxon>Pezizales</taxon>
        <taxon>Pyronemataceae</taxon>
        <taxon>Pyronema</taxon>
    </lineage>
</organism>
<keyword evidence="1" id="KW-0732">Signal</keyword>
<evidence type="ECO:0000313" key="3">
    <source>
        <dbReference type="Proteomes" id="UP000018144"/>
    </source>
</evidence>
<dbReference type="STRING" id="1076935.U4KWM2"/>
<reference evidence="2 3" key="1">
    <citation type="journal article" date="2013" name="PLoS Genet.">
        <title>The genome and development-dependent transcriptomes of Pyronema confluens: a window into fungal evolution.</title>
        <authorList>
            <person name="Traeger S."/>
            <person name="Altegoer F."/>
            <person name="Freitag M."/>
            <person name="Gabaldon T."/>
            <person name="Kempken F."/>
            <person name="Kumar A."/>
            <person name="Marcet-Houben M."/>
            <person name="Poggeler S."/>
            <person name="Stajich J.E."/>
            <person name="Nowrousian M."/>
        </authorList>
    </citation>
    <scope>NUCLEOTIDE SEQUENCE [LARGE SCALE GENOMIC DNA]</scope>
    <source>
        <strain evidence="3">CBS 100304</strain>
        <tissue evidence="2">Vegetative mycelium</tissue>
    </source>
</reference>
<feature type="chain" id="PRO_5004650817" evidence="1">
    <location>
        <begin position="25"/>
        <end position="178"/>
    </location>
</feature>
<proteinExistence type="predicted"/>
<keyword evidence="3" id="KW-1185">Reference proteome</keyword>
<dbReference type="AlphaFoldDB" id="U4KWM2"/>
<dbReference type="Proteomes" id="UP000018144">
    <property type="component" value="Unassembled WGS sequence"/>
</dbReference>
<evidence type="ECO:0000256" key="1">
    <source>
        <dbReference type="SAM" id="SignalP"/>
    </source>
</evidence>
<protein>
    <submittedName>
        <fullName evidence="2">Uncharacterized protein</fullName>
    </submittedName>
</protein>
<gene>
    <name evidence="2" type="ORF">PCON_05479</name>
</gene>
<dbReference type="EMBL" id="HF935275">
    <property type="protein sequence ID" value="CCX05892.1"/>
    <property type="molecule type" value="Genomic_DNA"/>
</dbReference>
<dbReference type="OrthoDB" id="3945378at2759"/>
<name>U4KWM2_PYROM</name>
<feature type="signal peptide" evidence="1">
    <location>
        <begin position="1"/>
        <end position="24"/>
    </location>
</feature>
<accession>U4KWM2</accession>
<evidence type="ECO:0000313" key="2">
    <source>
        <dbReference type="EMBL" id="CCX05892.1"/>
    </source>
</evidence>